<accession>A0A232EM81</accession>
<protein>
    <recommendedName>
        <fullName evidence="3">DUF4817 domain-containing protein</fullName>
    </recommendedName>
</protein>
<dbReference type="Gene3D" id="3.30.420.10">
    <property type="entry name" value="Ribonuclease H-like superfamily/Ribonuclease H"/>
    <property type="match status" value="1"/>
</dbReference>
<reference evidence="1 2" key="1">
    <citation type="journal article" date="2017" name="Curr. Biol.">
        <title>The Evolution of Venom by Co-option of Single-Copy Genes.</title>
        <authorList>
            <person name="Martinson E.O."/>
            <person name="Mrinalini"/>
            <person name="Kelkar Y.D."/>
            <person name="Chang C.H."/>
            <person name="Werren J.H."/>
        </authorList>
    </citation>
    <scope>NUCLEOTIDE SEQUENCE [LARGE SCALE GENOMIC DNA]</scope>
    <source>
        <strain evidence="1 2">Alberta</strain>
        <tissue evidence="1">Whole body</tissue>
    </source>
</reference>
<dbReference type="InterPro" id="IPR036397">
    <property type="entry name" value="RNaseH_sf"/>
</dbReference>
<keyword evidence="2" id="KW-1185">Reference proteome</keyword>
<comment type="caution">
    <text evidence="1">The sequence shown here is derived from an EMBL/GenBank/DDBJ whole genome shotgun (WGS) entry which is preliminary data.</text>
</comment>
<dbReference type="Proteomes" id="UP000215335">
    <property type="component" value="Unassembled WGS sequence"/>
</dbReference>
<sequence length="204" mass="24284">MTSVSSHGFYRTGFLMRKMANYTPNEVVDILITLGECGRKYRRTARTYLERFPNRRHAVLAMVHLNSHISTRELGVPRSTFYRWLQTVNYHPYHITLVQELSEADYVLMIGPHFFERTINGPMYLEFLENDLPRYLENVPLKVRLHLWYQQDGAPVHYARDVRTFLNQRFPNRWIHLKHLEMFKVTFVVGCCCAWKTMVLTLSI</sequence>
<dbReference type="PANTHER" id="PTHR47326">
    <property type="entry name" value="TRANSPOSABLE ELEMENT TC3 TRANSPOSASE-LIKE PROTEIN"/>
    <property type="match status" value="1"/>
</dbReference>
<name>A0A232EM81_9HYME</name>
<organism evidence="1 2">
    <name type="scientific">Trichomalopsis sarcophagae</name>
    <dbReference type="NCBI Taxonomy" id="543379"/>
    <lineage>
        <taxon>Eukaryota</taxon>
        <taxon>Metazoa</taxon>
        <taxon>Ecdysozoa</taxon>
        <taxon>Arthropoda</taxon>
        <taxon>Hexapoda</taxon>
        <taxon>Insecta</taxon>
        <taxon>Pterygota</taxon>
        <taxon>Neoptera</taxon>
        <taxon>Endopterygota</taxon>
        <taxon>Hymenoptera</taxon>
        <taxon>Apocrita</taxon>
        <taxon>Proctotrupomorpha</taxon>
        <taxon>Chalcidoidea</taxon>
        <taxon>Pteromalidae</taxon>
        <taxon>Pteromalinae</taxon>
        <taxon>Trichomalopsis</taxon>
    </lineage>
</organism>
<dbReference type="AlphaFoldDB" id="A0A232EM81"/>
<evidence type="ECO:0000313" key="1">
    <source>
        <dbReference type="EMBL" id="OXU19464.1"/>
    </source>
</evidence>
<dbReference type="STRING" id="543379.A0A232EM81"/>
<evidence type="ECO:0000313" key="2">
    <source>
        <dbReference type="Proteomes" id="UP000215335"/>
    </source>
</evidence>
<evidence type="ECO:0008006" key="3">
    <source>
        <dbReference type="Google" id="ProtNLM"/>
    </source>
</evidence>
<dbReference type="PANTHER" id="PTHR47326:SF1">
    <property type="entry name" value="HTH PSQ-TYPE DOMAIN-CONTAINING PROTEIN"/>
    <property type="match status" value="1"/>
</dbReference>
<proteinExistence type="predicted"/>
<dbReference type="GO" id="GO:0003676">
    <property type="term" value="F:nucleic acid binding"/>
    <property type="evidence" value="ECO:0007669"/>
    <property type="project" value="InterPro"/>
</dbReference>
<dbReference type="EMBL" id="NNAY01003402">
    <property type="protein sequence ID" value="OXU19464.1"/>
    <property type="molecule type" value="Genomic_DNA"/>
</dbReference>
<gene>
    <name evidence="1" type="ORF">TSAR_014833</name>
</gene>